<dbReference type="VEuPathDB" id="VectorBase:ISCI004487"/>
<evidence type="ECO:0000313" key="9">
    <source>
        <dbReference type="EnsemblMetazoa" id="ISCW004487-PA"/>
    </source>
</evidence>
<dbReference type="InterPro" id="IPR036322">
    <property type="entry name" value="WD40_repeat_dom_sf"/>
</dbReference>
<evidence type="ECO:0000313" key="10">
    <source>
        <dbReference type="Proteomes" id="UP000001555"/>
    </source>
</evidence>
<dbReference type="Gene3D" id="2.130.10.10">
    <property type="entry name" value="YVTN repeat-like/Quinoprotein amine dehydrogenase"/>
    <property type="match status" value="1"/>
</dbReference>
<proteinExistence type="evidence at protein level"/>
<evidence type="ECO:0000256" key="3">
    <source>
        <dbReference type="ARBA" id="ARBA00022537"/>
    </source>
</evidence>
<dbReference type="PANTHER" id="PTHR44414">
    <property type="entry name" value="PROTEIN NEDD1"/>
    <property type="match status" value="1"/>
</dbReference>
<dbReference type="EMBL" id="ABJB010588342">
    <property type="status" value="NOT_ANNOTATED_CDS"/>
    <property type="molecule type" value="Genomic_DNA"/>
</dbReference>
<dbReference type="InParanoid" id="B7PIW7"/>
<evidence type="ECO:0000256" key="5">
    <source>
        <dbReference type="ARBA" id="ARBA00023298"/>
    </source>
</evidence>
<accession>B7PIW7</accession>
<dbReference type="Pfam" id="PF12796">
    <property type="entry name" value="Ank_2"/>
    <property type="match status" value="1"/>
</dbReference>
<keyword evidence="5" id="KW-1053">Target membrane</keyword>
<evidence type="ECO:0000256" key="4">
    <source>
        <dbReference type="ARBA" id="ARBA00023028"/>
    </source>
</evidence>
<evidence type="ECO:0000256" key="6">
    <source>
        <dbReference type="PROSITE-ProRule" id="PRU00023"/>
    </source>
</evidence>
<dbReference type="EMBL" id="ABJB010800329">
    <property type="status" value="NOT_ANNOTATED_CDS"/>
    <property type="molecule type" value="Genomic_DNA"/>
</dbReference>
<evidence type="ECO:0000256" key="7">
    <source>
        <dbReference type="SAM" id="MobiDB-lite"/>
    </source>
</evidence>
<dbReference type="Proteomes" id="UP000001555">
    <property type="component" value="Unassembled WGS sequence"/>
</dbReference>
<dbReference type="STRING" id="6945.B7PIW7"/>
<feature type="non-terminal residue" evidence="8">
    <location>
        <position position="1"/>
    </location>
</feature>
<dbReference type="VEuPathDB" id="VectorBase:ISCP_036976"/>
<dbReference type="EMBL" id="ABJB011123024">
    <property type="status" value="NOT_ANNOTATED_CDS"/>
    <property type="molecule type" value="Genomic_DNA"/>
</dbReference>
<reference evidence="9" key="2">
    <citation type="submission" date="2020-05" db="UniProtKB">
        <authorList>
            <consortium name="EnsemblMetazoa"/>
        </authorList>
    </citation>
    <scope>IDENTIFICATION</scope>
    <source>
        <strain evidence="9">wikel</strain>
    </source>
</reference>
<dbReference type="EnsemblMetazoa" id="ISCW004487-RA">
    <property type="protein sequence ID" value="ISCW004487-PA"/>
    <property type="gene ID" value="ISCW004487"/>
</dbReference>
<dbReference type="VEuPathDB" id="VectorBase:ISCP_034131"/>
<dbReference type="AlphaFoldDB" id="B7PIW7"/>
<dbReference type="GO" id="GO:0044218">
    <property type="term" value="C:other organism cell membrane"/>
    <property type="evidence" value="ECO:0007669"/>
    <property type="project" value="UniProtKB-KW"/>
</dbReference>
<dbReference type="SMART" id="SM00320">
    <property type="entry name" value="WD40"/>
    <property type="match status" value="3"/>
</dbReference>
<dbReference type="EMBL" id="ABJB010702884">
    <property type="status" value="NOT_ANNOTATED_CDS"/>
    <property type="molecule type" value="Genomic_DNA"/>
</dbReference>
<dbReference type="EMBL" id="ABJB010500169">
    <property type="status" value="NOT_ANNOTATED_CDS"/>
    <property type="molecule type" value="Genomic_DNA"/>
</dbReference>
<dbReference type="PaxDb" id="6945-B7PIW7"/>
<evidence type="ECO:0000256" key="1">
    <source>
        <dbReference type="ARBA" id="ARBA00004175"/>
    </source>
</evidence>
<dbReference type="GO" id="GO:0006887">
    <property type="term" value="P:exocytosis"/>
    <property type="evidence" value="ECO:0007669"/>
    <property type="project" value="UniProtKB-KW"/>
</dbReference>
<feature type="region of interest" description="Disordered" evidence="7">
    <location>
        <begin position="513"/>
        <end position="536"/>
    </location>
</feature>
<dbReference type="Gene3D" id="1.25.40.20">
    <property type="entry name" value="Ankyrin repeat-containing domain"/>
    <property type="match status" value="1"/>
</dbReference>
<protein>
    <submittedName>
        <fullName evidence="8 9">Uncharacterized protein</fullName>
    </submittedName>
</protein>
<gene>
    <name evidence="8" type="ORF">IscW_ISCW004487</name>
</gene>
<keyword evidence="4" id="KW-0638">Presynaptic neurotoxin</keyword>
<dbReference type="InterPro" id="IPR015943">
    <property type="entry name" value="WD40/YVTN_repeat-like_dom_sf"/>
</dbReference>
<dbReference type="SUPFAM" id="SSF48403">
    <property type="entry name" value="Ankyrin repeat"/>
    <property type="match status" value="1"/>
</dbReference>
<sequence>IVSSICEFVEGSTAEIRSGWRPLFGALRAVRMPCSATVCCPQRGLGGSEREQLERTHHLRVVLDVFDAFLGTDNPGVFANAAVDCLLCLLKHVRGPTELQDLGEGEATFVQELDVIPLNLCQAALKYLERCAQMLSSMIKFNLEPNCVDPVIPDMELILFREHDSVSEHSRKGSMTDEGDDKVWYVQNDMDEDIELLPANHTVSLEELDRPTGVLHVWFLLLEGLAGAVATCPRKYQPHTIDTLFQMLRGLRDVPEMLELLLAAGSRLDWRDKNGSTPLSLACSAGHCSLATRLVSLGANVRIGDDMGNLPLHHACMSRPCCNALVEKLLDAGSPARPAAVTRLSFSNNDSFLAMAAADGTLCIYNMGTKHCSKSLAQPRDQMVLHPKYSCSGVALSPQFEALLATVGMDKRLVLFDLTSRRAQGSVQCAETLETVDFARDGRRVVVGGTSSKVYVYDLRNMAAPLVETLSGHVGPVGCVSCCQAAGSWKKPEASSLQAVPLVTLTEVPPEMSCSNTPALNRRQPRASNGDSVGRVSDRGDVLEREVQGMLQQIFEEVLAIRRNLEEMQMDA</sequence>
<keyword evidence="4" id="KW-0528">Neurotoxin</keyword>
<dbReference type="PROSITE" id="PS50088">
    <property type="entry name" value="ANK_REPEAT"/>
    <property type="match status" value="1"/>
</dbReference>
<dbReference type="EMBL" id="ABJB010319766">
    <property type="status" value="NOT_ANNOTATED_CDS"/>
    <property type="molecule type" value="Genomic_DNA"/>
</dbReference>
<dbReference type="SMART" id="SM00248">
    <property type="entry name" value="ANK"/>
    <property type="match status" value="2"/>
</dbReference>
<dbReference type="Pfam" id="PF00400">
    <property type="entry name" value="WD40"/>
    <property type="match status" value="1"/>
</dbReference>
<name>B7PIW7_IXOSC</name>
<keyword evidence="2" id="KW-0268">Exocytosis</keyword>
<dbReference type="PROSITE" id="PS50297">
    <property type="entry name" value="ANK_REP_REGION"/>
    <property type="match status" value="1"/>
</dbReference>
<evidence type="ECO:0000313" key="8">
    <source>
        <dbReference type="EMBL" id="EEC06539.1"/>
    </source>
</evidence>
<feature type="repeat" description="ANK" evidence="6">
    <location>
        <begin position="274"/>
        <end position="306"/>
    </location>
</feature>
<comment type="subcellular location">
    <subcellularLocation>
        <location evidence="1">Target cell membrane</location>
    </subcellularLocation>
</comment>
<dbReference type="EMBL" id="ABJB010106494">
    <property type="status" value="NOT_ANNOTATED_CDS"/>
    <property type="molecule type" value="Genomic_DNA"/>
</dbReference>
<keyword evidence="10" id="KW-1185">Reference proteome</keyword>
<reference evidence="8 10" key="1">
    <citation type="submission" date="2008-03" db="EMBL/GenBank/DDBJ databases">
        <title>Annotation of Ixodes scapularis.</title>
        <authorList>
            <consortium name="Ixodes scapularis Genome Project Consortium"/>
            <person name="Caler E."/>
            <person name="Hannick L.I."/>
            <person name="Bidwell S."/>
            <person name="Joardar V."/>
            <person name="Thiagarajan M."/>
            <person name="Amedeo P."/>
            <person name="Galinsky K.J."/>
            <person name="Schobel S."/>
            <person name="Inman J."/>
            <person name="Hostetler J."/>
            <person name="Miller J."/>
            <person name="Hammond M."/>
            <person name="Megy K."/>
            <person name="Lawson D."/>
            <person name="Kodira C."/>
            <person name="Sutton G."/>
            <person name="Meyer J."/>
            <person name="Hill C.A."/>
            <person name="Birren B."/>
            <person name="Nene V."/>
            <person name="Collins F."/>
            <person name="Alarcon-Chaidez F."/>
            <person name="Wikel S."/>
            <person name="Strausberg R."/>
        </authorList>
    </citation>
    <scope>NUCLEOTIDE SEQUENCE [LARGE SCALE GENOMIC DNA]</scope>
    <source>
        <strain evidence="10">Wikel</strain>
        <strain evidence="8">Wikel colony</strain>
    </source>
</reference>
<dbReference type="EMBL" id="ABJB010055548">
    <property type="status" value="NOT_ANNOTATED_CDS"/>
    <property type="molecule type" value="Genomic_DNA"/>
</dbReference>
<dbReference type="PANTHER" id="PTHR44414:SF1">
    <property type="entry name" value="PROTEIN NEDD1"/>
    <property type="match status" value="1"/>
</dbReference>
<keyword evidence="5" id="KW-0472">Membrane</keyword>
<dbReference type="HOGENOM" id="CLU_477015_0_0_1"/>
<dbReference type="EMBL" id="DS722357">
    <property type="protein sequence ID" value="EEC06539.1"/>
    <property type="molecule type" value="Genomic_DNA"/>
</dbReference>
<evidence type="ECO:0000256" key="2">
    <source>
        <dbReference type="ARBA" id="ARBA00022483"/>
    </source>
</evidence>
<organism>
    <name type="scientific">Ixodes scapularis</name>
    <name type="common">Black-legged tick</name>
    <name type="synonym">Deer tick</name>
    <dbReference type="NCBI Taxonomy" id="6945"/>
    <lineage>
        <taxon>Eukaryota</taxon>
        <taxon>Metazoa</taxon>
        <taxon>Ecdysozoa</taxon>
        <taxon>Arthropoda</taxon>
        <taxon>Chelicerata</taxon>
        <taxon>Arachnida</taxon>
        <taxon>Acari</taxon>
        <taxon>Parasitiformes</taxon>
        <taxon>Ixodida</taxon>
        <taxon>Ixodoidea</taxon>
        <taxon>Ixodidae</taxon>
        <taxon>Ixodinae</taxon>
        <taxon>Ixodes</taxon>
    </lineage>
</organism>
<dbReference type="EMBL" id="ABJB011095646">
    <property type="status" value="NOT_ANNOTATED_CDS"/>
    <property type="molecule type" value="Genomic_DNA"/>
</dbReference>
<keyword evidence="4" id="KW-0800">Toxin</keyword>
<dbReference type="EMBL" id="ABJB010211780">
    <property type="status" value="NOT_ANNOTATED_CDS"/>
    <property type="molecule type" value="Genomic_DNA"/>
</dbReference>
<dbReference type="VEuPathDB" id="VectorBase:ISCW004487"/>
<dbReference type="InterPro" id="IPR036770">
    <property type="entry name" value="Ankyrin_rpt-contain_sf"/>
</dbReference>
<evidence type="ECO:0007829" key="11">
    <source>
        <dbReference type="PeptideAtlas" id="B7PIW7"/>
    </source>
</evidence>
<dbReference type="SUPFAM" id="SSF50978">
    <property type="entry name" value="WD40 repeat-like"/>
    <property type="match status" value="1"/>
</dbReference>
<keyword evidence="3" id="KW-1052">Target cell membrane</keyword>
<dbReference type="OrthoDB" id="10002886at2759"/>
<keyword evidence="11" id="KW-1267">Proteomics identification</keyword>
<dbReference type="InterPro" id="IPR001680">
    <property type="entry name" value="WD40_rpt"/>
</dbReference>
<dbReference type="InterPro" id="IPR052818">
    <property type="entry name" value="NEDD1_Spindle_Assembly"/>
</dbReference>
<keyword evidence="6" id="KW-0040">ANK repeat</keyword>
<dbReference type="InterPro" id="IPR002110">
    <property type="entry name" value="Ankyrin_rpt"/>
</dbReference>
<dbReference type="VEuPathDB" id="VectorBase:ISCP_033679"/>
<dbReference type="GO" id="GO:0044231">
    <property type="term" value="C:host cell presynaptic membrane"/>
    <property type="evidence" value="ECO:0007669"/>
    <property type="project" value="UniProtKB-KW"/>
</dbReference>